<feature type="domain" description="Ketoreductase" evidence="3">
    <location>
        <begin position="10"/>
        <end position="185"/>
    </location>
</feature>
<sequence>MAKEAPFHGRHALVTGGTRGIGLAIARRLIAGGASVTILGRNAERAAETAREIGATGFAAADVTDRDALTEALRKTAAERGRISILVNNAGQAESAPFLKTSPERFERMFSVNLMSIVNACHAVLPDMVEAREGRIVNVASTAGLKGYRYVSAYVAAKHAVIGLTRSLALETAETGVTVNAVCPGFADTDLVRESVAKIREKTGREEADIIADMVRDNPQKRLIDPDEVADAVAWLAGNAARSVTGQAIAVAGGEVM</sequence>
<evidence type="ECO:0000259" key="3">
    <source>
        <dbReference type="SMART" id="SM00822"/>
    </source>
</evidence>
<dbReference type="InterPro" id="IPR057326">
    <property type="entry name" value="KR_dom"/>
</dbReference>
<dbReference type="STRING" id="538381.GCA_001696535_03211"/>
<reference evidence="4 5" key="1">
    <citation type="submission" date="2017-08" db="EMBL/GenBank/DDBJ databases">
        <authorList>
            <person name="de Groot N.N."/>
        </authorList>
    </citation>
    <scope>NUCLEOTIDE SEQUENCE [LARGE SCALE GENOMIC DNA]</scope>
    <source>
        <strain evidence="4 5">USBA 352</strain>
    </source>
</reference>
<gene>
    <name evidence="4" type="ORF">SAMN05421512_102310</name>
</gene>
<dbReference type="PRINTS" id="PR00080">
    <property type="entry name" value="SDRFAMILY"/>
</dbReference>
<dbReference type="SUPFAM" id="SSF51735">
    <property type="entry name" value="NAD(P)-binding Rossmann-fold domains"/>
    <property type="match status" value="1"/>
</dbReference>
<dbReference type="InterPro" id="IPR002347">
    <property type="entry name" value="SDR_fam"/>
</dbReference>
<organism evidence="4 5">
    <name type="scientific">Stappia indica</name>
    <dbReference type="NCBI Taxonomy" id="538381"/>
    <lineage>
        <taxon>Bacteria</taxon>
        <taxon>Pseudomonadati</taxon>
        <taxon>Pseudomonadota</taxon>
        <taxon>Alphaproteobacteria</taxon>
        <taxon>Hyphomicrobiales</taxon>
        <taxon>Stappiaceae</taxon>
        <taxon>Stappia</taxon>
    </lineage>
</organism>
<dbReference type="EMBL" id="OBML01000002">
    <property type="protein sequence ID" value="SOB96779.1"/>
    <property type="molecule type" value="Genomic_DNA"/>
</dbReference>
<keyword evidence="5" id="KW-1185">Reference proteome</keyword>
<proteinExistence type="inferred from homology"/>
<dbReference type="InterPro" id="IPR036291">
    <property type="entry name" value="NAD(P)-bd_dom_sf"/>
</dbReference>
<dbReference type="Proteomes" id="UP000219331">
    <property type="component" value="Unassembled WGS sequence"/>
</dbReference>
<dbReference type="InterPro" id="IPR050259">
    <property type="entry name" value="SDR"/>
</dbReference>
<dbReference type="RefSeq" id="WP_097174070.1">
    <property type="nucleotide sequence ID" value="NZ_OBML01000002.1"/>
</dbReference>
<dbReference type="PRINTS" id="PR00081">
    <property type="entry name" value="GDHRDH"/>
</dbReference>
<dbReference type="PROSITE" id="PS00061">
    <property type="entry name" value="ADH_SHORT"/>
    <property type="match status" value="1"/>
</dbReference>
<evidence type="ECO:0000256" key="1">
    <source>
        <dbReference type="ARBA" id="ARBA00006484"/>
    </source>
</evidence>
<dbReference type="FunFam" id="3.40.50.720:FF:000084">
    <property type="entry name" value="Short-chain dehydrogenase reductase"/>
    <property type="match status" value="1"/>
</dbReference>
<dbReference type="PANTHER" id="PTHR42879">
    <property type="entry name" value="3-OXOACYL-(ACYL-CARRIER-PROTEIN) REDUCTASE"/>
    <property type="match status" value="1"/>
</dbReference>
<protein>
    <submittedName>
        <fullName evidence="4">Short-chain dehydrogenase</fullName>
    </submittedName>
</protein>
<dbReference type="InterPro" id="IPR020904">
    <property type="entry name" value="Sc_DH/Rdtase_CS"/>
</dbReference>
<evidence type="ECO:0000313" key="4">
    <source>
        <dbReference type="EMBL" id="SOB96779.1"/>
    </source>
</evidence>
<accession>A0A285RRK9</accession>
<evidence type="ECO:0000313" key="5">
    <source>
        <dbReference type="Proteomes" id="UP000219331"/>
    </source>
</evidence>
<dbReference type="SMART" id="SM00822">
    <property type="entry name" value="PKS_KR"/>
    <property type="match status" value="1"/>
</dbReference>
<dbReference type="OrthoDB" id="9804774at2"/>
<dbReference type="GO" id="GO:0032787">
    <property type="term" value="P:monocarboxylic acid metabolic process"/>
    <property type="evidence" value="ECO:0007669"/>
    <property type="project" value="UniProtKB-ARBA"/>
</dbReference>
<comment type="similarity">
    <text evidence="1 2">Belongs to the short-chain dehydrogenases/reductases (SDR) family.</text>
</comment>
<dbReference type="Pfam" id="PF00106">
    <property type="entry name" value="adh_short"/>
    <property type="match status" value="1"/>
</dbReference>
<evidence type="ECO:0000256" key="2">
    <source>
        <dbReference type="RuleBase" id="RU000363"/>
    </source>
</evidence>
<dbReference type="PANTHER" id="PTHR42879:SF2">
    <property type="entry name" value="3-OXOACYL-[ACYL-CARRIER-PROTEIN] REDUCTASE FABG"/>
    <property type="match status" value="1"/>
</dbReference>
<name>A0A285RRK9_9HYPH</name>
<dbReference type="AlphaFoldDB" id="A0A285RRK9"/>
<dbReference type="Gene3D" id="3.40.50.720">
    <property type="entry name" value="NAD(P)-binding Rossmann-like Domain"/>
    <property type="match status" value="1"/>
</dbReference>